<protein>
    <submittedName>
        <fullName evidence="8">Membrane fusion protein (Multidrug efflux system)</fullName>
    </submittedName>
</protein>
<name>A0A560IHZ8_9PROT</name>
<comment type="subcellular location">
    <subcellularLocation>
        <location evidence="1">Cell envelope</location>
    </subcellularLocation>
</comment>
<dbReference type="InterPro" id="IPR058627">
    <property type="entry name" value="MdtA-like_C"/>
</dbReference>
<dbReference type="Pfam" id="PF25876">
    <property type="entry name" value="HH_MFP_RND"/>
    <property type="match status" value="1"/>
</dbReference>
<dbReference type="NCBIfam" id="TIGR01730">
    <property type="entry name" value="RND_mfp"/>
    <property type="match status" value="1"/>
</dbReference>
<dbReference type="Gene3D" id="2.40.30.170">
    <property type="match status" value="1"/>
</dbReference>
<dbReference type="InterPro" id="IPR006143">
    <property type="entry name" value="RND_pump_MFP"/>
</dbReference>
<comment type="similarity">
    <text evidence="2">Belongs to the membrane fusion protein (MFP) (TC 8.A.1) family.</text>
</comment>
<evidence type="ECO:0000259" key="7">
    <source>
        <dbReference type="Pfam" id="PF25967"/>
    </source>
</evidence>
<feature type="domain" description="Multidrug resistance protein MdtA-like alpha-helical hairpin" evidence="4">
    <location>
        <begin position="111"/>
        <end position="180"/>
    </location>
</feature>
<evidence type="ECO:0000259" key="6">
    <source>
        <dbReference type="Pfam" id="PF25944"/>
    </source>
</evidence>
<evidence type="ECO:0000259" key="5">
    <source>
        <dbReference type="Pfam" id="PF25917"/>
    </source>
</evidence>
<evidence type="ECO:0000313" key="9">
    <source>
        <dbReference type="Proteomes" id="UP000318050"/>
    </source>
</evidence>
<dbReference type="FunFam" id="2.40.420.20:FF:000001">
    <property type="entry name" value="Efflux RND transporter periplasmic adaptor subunit"/>
    <property type="match status" value="1"/>
</dbReference>
<accession>A0A560IHZ8</accession>
<dbReference type="Gene3D" id="2.40.50.100">
    <property type="match status" value="1"/>
</dbReference>
<proteinExistence type="inferred from homology"/>
<dbReference type="PANTHER" id="PTHR30158:SF3">
    <property type="entry name" value="MULTIDRUG EFFLUX PUMP SUBUNIT ACRA-RELATED"/>
    <property type="match status" value="1"/>
</dbReference>
<gene>
    <name evidence="8" type="ORF">FBZ92_109138</name>
</gene>
<feature type="domain" description="Multidrug resistance protein MdtA-like barrel-sandwich hybrid" evidence="5">
    <location>
        <begin position="70"/>
        <end position="213"/>
    </location>
</feature>
<dbReference type="Gene3D" id="1.10.287.470">
    <property type="entry name" value="Helix hairpin bin"/>
    <property type="match status" value="1"/>
</dbReference>
<evidence type="ECO:0000259" key="4">
    <source>
        <dbReference type="Pfam" id="PF25876"/>
    </source>
</evidence>
<organism evidence="8 9">
    <name type="scientific">Nitrospirillum amazonense</name>
    <dbReference type="NCBI Taxonomy" id="28077"/>
    <lineage>
        <taxon>Bacteria</taxon>
        <taxon>Pseudomonadati</taxon>
        <taxon>Pseudomonadota</taxon>
        <taxon>Alphaproteobacteria</taxon>
        <taxon>Rhodospirillales</taxon>
        <taxon>Azospirillaceae</taxon>
        <taxon>Nitrospirillum</taxon>
    </lineage>
</organism>
<dbReference type="GO" id="GO:0005886">
    <property type="term" value="C:plasma membrane"/>
    <property type="evidence" value="ECO:0007669"/>
    <property type="project" value="UniProtKB-SubCell"/>
</dbReference>
<dbReference type="InterPro" id="IPR058626">
    <property type="entry name" value="MdtA-like_b-barrel"/>
</dbReference>
<feature type="domain" description="Multidrug resistance protein MdtA-like C-terminal permuted SH3" evidence="7">
    <location>
        <begin position="308"/>
        <end position="367"/>
    </location>
</feature>
<dbReference type="SUPFAM" id="SSF111369">
    <property type="entry name" value="HlyD-like secretion proteins"/>
    <property type="match status" value="1"/>
</dbReference>
<evidence type="ECO:0000256" key="2">
    <source>
        <dbReference type="ARBA" id="ARBA00009477"/>
    </source>
</evidence>
<evidence type="ECO:0000313" key="8">
    <source>
        <dbReference type="EMBL" id="TWB58647.1"/>
    </source>
</evidence>
<dbReference type="Proteomes" id="UP000318050">
    <property type="component" value="Unassembled WGS sequence"/>
</dbReference>
<reference evidence="8 9" key="1">
    <citation type="submission" date="2019-06" db="EMBL/GenBank/DDBJ databases">
        <title>Genomic Encyclopedia of Type Strains, Phase IV (KMG-V): Genome sequencing to study the core and pangenomes of soil and plant-associated prokaryotes.</title>
        <authorList>
            <person name="Whitman W."/>
        </authorList>
    </citation>
    <scope>NUCLEOTIDE SEQUENCE [LARGE SCALE GENOMIC DNA]</scope>
    <source>
        <strain evidence="8 9">BR 11140</strain>
    </source>
</reference>
<dbReference type="InterPro" id="IPR058624">
    <property type="entry name" value="MdtA-like_HH"/>
</dbReference>
<dbReference type="PANTHER" id="PTHR30158">
    <property type="entry name" value="ACRA/E-RELATED COMPONENT OF DRUG EFFLUX TRANSPORTER"/>
    <property type="match status" value="1"/>
</dbReference>
<keyword evidence="3" id="KW-0175">Coiled coil</keyword>
<sequence>MAAVTVRMTPEMLKRLSFPALAGAALLALTACEKKQEQAAPPPQQVGYVVLHTQTVPLRAELAGRTSAYRVSDVRPQVAGIIQKRLFEEGAMVQAGQLLYQIDPAPYEAAYEQAQGTLANAEANLISLKSKAERYGELVKVEGVSKQDYDDARAAYQQGEATIIADKAAVKAAKVNLDYTRITAPISGRIGRSSITEGALVTADQTTALATITQLDPIYVDITQSSMEMTSLKRRLVSGGLGKADAQVTLKLEDGTAYATPGTLKFAEVSVDQESGAVTLRAMFPNPQEMLLPGMYVRTMVEQGVMSDAILAPQQGVSRNPKSEPIALVVTADNKVEQRPLTVDRTVDDKWLVTNGLKDGDRLIVEGSLKVKAGQTVTPVEVNLSAKAAPAGGVPTGGAPTSGNGK</sequence>
<dbReference type="Pfam" id="PF25967">
    <property type="entry name" value="RND-MFP_C"/>
    <property type="match status" value="1"/>
</dbReference>
<dbReference type="Pfam" id="PF25917">
    <property type="entry name" value="BSH_RND"/>
    <property type="match status" value="1"/>
</dbReference>
<feature type="coiled-coil region" evidence="3">
    <location>
        <begin position="111"/>
        <end position="138"/>
    </location>
</feature>
<dbReference type="Gene3D" id="2.40.420.20">
    <property type="match status" value="1"/>
</dbReference>
<evidence type="ECO:0000256" key="1">
    <source>
        <dbReference type="ARBA" id="ARBA00004196"/>
    </source>
</evidence>
<comment type="caution">
    <text evidence="8">The sequence shown here is derived from an EMBL/GenBank/DDBJ whole genome shotgun (WGS) entry which is preliminary data.</text>
</comment>
<dbReference type="AlphaFoldDB" id="A0A560IHZ8"/>
<dbReference type="EMBL" id="VITT01000009">
    <property type="protein sequence ID" value="TWB58647.1"/>
    <property type="molecule type" value="Genomic_DNA"/>
</dbReference>
<dbReference type="GO" id="GO:0046677">
    <property type="term" value="P:response to antibiotic"/>
    <property type="evidence" value="ECO:0007669"/>
    <property type="project" value="TreeGrafter"/>
</dbReference>
<feature type="domain" description="Multidrug resistance protein MdtA-like beta-barrel" evidence="6">
    <location>
        <begin position="217"/>
        <end position="304"/>
    </location>
</feature>
<evidence type="ECO:0000256" key="3">
    <source>
        <dbReference type="SAM" id="Coils"/>
    </source>
</evidence>
<dbReference type="PROSITE" id="PS51257">
    <property type="entry name" value="PROKAR_LIPOPROTEIN"/>
    <property type="match status" value="1"/>
</dbReference>
<dbReference type="Pfam" id="PF25944">
    <property type="entry name" value="Beta-barrel_RND"/>
    <property type="match status" value="1"/>
</dbReference>
<dbReference type="GO" id="GO:0022857">
    <property type="term" value="F:transmembrane transporter activity"/>
    <property type="evidence" value="ECO:0007669"/>
    <property type="project" value="InterPro"/>
</dbReference>
<dbReference type="InterPro" id="IPR058625">
    <property type="entry name" value="MdtA-like_BSH"/>
</dbReference>